<accession>A0A0D2BBH7</accession>
<dbReference type="AlphaFoldDB" id="A0A0D2BBH7"/>
<dbReference type="SUPFAM" id="SSF52096">
    <property type="entry name" value="ClpP/crotonase"/>
    <property type="match status" value="1"/>
</dbReference>
<dbReference type="HOGENOM" id="CLU_1970598_0_0_1"/>
<dbReference type="EMBL" id="KN847495">
    <property type="protein sequence ID" value="KIW15945.1"/>
    <property type="molecule type" value="Genomic_DNA"/>
</dbReference>
<evidence type="ECO:0000313" key="2">
    <source>
        <dbReference type="Proteomes" id="UP000053328"/>
    </source>
</evidence>
<dbReference type="Proteomes" id="UP000053328">
    <property type="component" value="Unassembled WGS sequence"/>
</dbReference>
<organism evidence="1 2">
    <name type="scientific">Exophiala spinifera</name>
    <dbReference type="NCBI Taxonomy" id="91928"/>
    <lineage>
        <taxon>Eukaryota</taxon>
        <taxon>Fungi</taxon>
        <taxon>Dikarya</taxon>
        <taxon>Ascomycota</taxon>
        <taxon>Pezizomycotina</taxon>
        <taxon>Eurotiomycetes</taxon>
        <taxon>Chaetothyriomycetidae</taxon>
        <taxon>Chaetothyriales</taxon>
        <taxon>Herpotrichiellaceae</taxon>
        <taxon>Exophiala</taxon>
    </lineage>
</organism>
<name>A0A0D2BBH7_9EURO</name>
<evidence type="ECO:0000313" key="1">
    <source>
        <dbReference type="EMBL" id="KIW15945.1"/>
    </source>
</evidence>
<dbReference type="Gene3D" id="3.90.226.10">
    <property type="entry name" value="2-enoyl-CoA Hydratase, Chain A, domain 1"/>
    <property type="match status" value="1"/>
</dbReference>
<keyword evidence="2" id="KW-1185">Reference proteome</keyword>
<sequence>MSIFSVIISSVPHGVTGGIMLDSRNSRMLIAWRSGKLGFPPLSTAVSKSGHPHELKTIRRRRQRVRFKELKNDDIQLMNLARAARVLNVEEIVDLKDTRKVLCRWPNKISSCRSGWLAERRARSMIR</sequence>
<gene>
    <name evidence="1" type="ORF">PV08_05995</name>
</gene>
<protein>
    <submittedName>
        <fullName evidence="1">Uncharacterized protein</fullName>
    </submittedName>
</protein>
<reference evidence="1 2" key="1">
    <citation type="submission" date="2015-01" db="EMBL/GenBank/DDBJ databases">
        <title>The Genome Sequence of Exophiala spinifera CBS89968.</title>
        <authorList>
            <consortium name="The Broad Institute Genomics Platform"/>
            <person name="Cuomo C."/>
            <person name="de Hoog S."/>
            <person name="Gorbushina A."/>
            <person name="Stielow B."/>
            <person name="Teixiera M."/>
            <person name="Abouelleil A."/>
            <person name="Chapman S.B."/>
            <person name="Priest M."/>
            <person name="Young S.K."/>
            <person name="Wortman J."/>
            <person name="Nusbaum C."/>
            <person name="Birren B."/>
        </authorList>
    </citation>
    <scope>NUCLEOTIDE SEQUENCE [LARGE SCALE GENOMIC DNA]</scope>
    <source>
        <strain evidence="1 2">CBS 89968</strain>
    </source>
</reference>
<dbReference type="GeneID" id="27333078"/>
<dbReference type="VEuPathDB" id="FungiDB:PV08_05995"/>
<dbReference type="InterPro" id="IPR029045">
    <property type="entry name" value="ClpP/crotonase-like_dom_sf"/>
</dbReference>
<dbReference type="RefSeq" id="XP_016236161.1">
    <property type="nucleotide sequence ID" value="XM_016380334.1"/>
</dbReference>
<dbReference type="STRING" id="91928.A0A0D2BBH7"/>
<dbReference type="OrthoDB" id="439921at2759"/>
<proteinExistence type="predicted"/>